<organism evidence="2 3">
    <name type="scientific">Nepenthes gracilis</name>
    <name type="common">Slender pitcher plant</name>
    <dbReference type="NCBI Taxonomy" id="150966"/>
    <lineage>
        <taxon>Eukaryota</taxon>
        <taxon>Viridiplantae</taxon>
        <taxon>Streptophyta</taxon>
        <taxon>Embryophyta</taxon>
        <taxon>Tracheophyta</taxon>
        <taxon>Spermatophyta</taxon>
        <taxon>Magnoliopsida</taxon>
        <taxon>eudicotyledons</taxon>
        <taxon>Gunneridae</taxon>
        <taxon>Pentapetalae</taxon>
        <taxon>Caryophyllales</taxon>
        <taxon>Nepenthaceae</taxon>
        <taxon>Nepenthes</taxon>
    </lineage>
</organism>
<name>A0AAD3Y420_NEPGR</name>
<evidence type="ECO:0000313" key="2">
    <source>
        <dbReference type="EMBL" id="GMH28842.1"/>
    </source>
</evidence>
<comment type="caution">
    <text evidence="2">The sequence shown here is derived from an EMBL/GenBank/DDBJ whole genome shotgun (WGS) entry which is preliminary data.</text>
</comment>
<dbReference type="SUPFAM" id="SSF52058">
    <property type="entry name" value="L domain-like"/>
    <property type="match status" value="1"/>
</dbReference>
<protein>
    <submittedName>
        <fullName evidence="2">Uncharacterized protein</fullName>
    </submittedName>
</protein>
<dbReference type="InterPro" id="IPR032675">
    <property type="entry name" value="LRR_dom_sf"/>
</dbReference>
<evidence type="ECO:0000256" key="1">
    <source>
        <dbReference type="SAM" id="MobiDB-lite"/>
    </source>
</evidence>
<dbReference type="AlphaFoldDB" id="A0AAD3Y420"/>
<dbReference type="Pfam" id="PF13516">
    <property type="entry name" value="LRR_6"/>
    <property type="match status" value="2"/>
</dbReference>
<sequence length="600" mass="67300">MASREVEVSGQLVRLCIEAACESRDSVERWRRQRRTLERLPSPIADALLGRLLCRRLVYPSFLELFKFTVEHIDLSGENYVDEKWMVYLGAFRYLRSLNIADCYRITSSALWHLAGMTSLRELDLSRCMKLTDAGIEHLLSIPHLEKLCISETSATAGSIKLLSSLANLSTLDLGGLPVSDLALSSLQVLTKLEYLDVWGSKISDKVAATFLKFIKLSYLNLAWTKITKFPVMKSLECLNMSNCSINSVIKENCDKAPLRKLVFHGSSFTDAAEVFSHIDAGFLSFLDLSNTIIDNFGFLHRLHKLEHLDLSFTMVDDNSVELIACVGEHLRHLNLSMTKISSLGMEILAGNVPLLEVMTLSHTIIDDVAIAYISMMPSLGILDLSYTNIRGYTNQPDHDQARVLSLPALQNLEHLKKLDLSGTRILDLALYPLSSFKELSHLSLLNASLTDDCLPHLSSICKLVDLSIHDALLSDHALHSFKPPATLKVLDLRGCWLLTGDAVRLFCRNHPQLEVIFDLHMPLDMATGSNICTSSSRSSPQILKSKRQGVKSSISRSRFREDILDQRMKYSREELLSLQHSSPSSPHNLRLEAQALTRR</sequence>
<dbReference type="InterPro" id="IPR051341">
    <property type="entry name" value="Zyg-11_UBL_adapter"/>
</dbReference>
<accession>A0AAD3Y420</accession>
<feature type="compositionally biased region" description="Low complexity" evidence="1">
    <location>
        <begin position="577"/>
        <end position="589"/>
    </location>
</feature>
<gene>
    <name evidence="2" type="ORF">Nepgr_030685</name>
</gene>
<dbReference type="InterPro" id="IPR001611">
    <property type="entry name" value="Leu-rich_rpt"/>
</dbReference>
<dbReference type="Proteomes" id="UP001279734">
    <property type="component" value="Unassembled WGS sequence"/>
</dbReference>
<dbReference type="EMBL" id="BSYO01000035">
    <property type="protein sequence ID" value="GMH28842.1"/>
    <property type="molecule type" value="Genomic_DNA"/>
</dbReference>
<reference evidence="2" key="1">
    <citation type="submission" date="2023-05" db="EMBL/GenBank/DDBJ databases">
        <title>Nepenthes gracilis genome sequencing.</title>
        <authorList>
            <person name="Fukushima K."/>
        </authorList>
    </citation>
    <scope>NUCLEOTIDE SEQUENCE</scope>
    <source>
        <strain evidence="2">SING2019-196</strain>
    </source>
</reference>
<dbReference type="SUPFAM" id="SSF52047">
    <property type="entry name" value="RNI-like"/>
    <property type="match status" value="1"/>
</dbReference>
<evidence type="ECO:0000313" key="3">
    <source>
        <dbReference type="Proteomes" id="UP001279734"/>
    </source>
</evidence>
<dbReference type="SMART" id="SM00367">
    <property type="entry name" value="LRR_CC"/>
    <property type="match status" value="6"/>
</dbReference>
<proteinExistence type="predicted"/>
<dbReference type="PANTHER" id="PTHR12904">
    <property type="match status" value="1"/>
</dbReference>
<keyword evidence="3" id="KW-1185">Reference proteome</keyword>
<feature type="compositionally biased region" description="Polar residues" evidence="1">
    <location>
        <begin position="533"/>
        <end position="543"/>
    </location>
</feature>
<dbReference type="InterPro" id="IPR006553">
    <property type="entry name" value="Leu-rich_rpt_Cys-con_subtyp"/>
</dbReference>
<feature type="region of interest" description="Disordered" evidence="1">
    <location>
        <begin position="533"/>
        <end position="555"/>
    </location>
</feature>
<dbReference type="Gene3D" id="3.80.10.10">
    <property type="entry name" value="Ribonuclease Inhibitor"/>
    <property type="match status" value="4"/>
</dbReference>
<dbReference type="PANTHER" id="PTHR12904:SF23">
    <property type="entry name" value="PROTEIN ZER-1 HOMOLOG"/>
    <property type="match status" value="1"/>
</dbReference>
<feature type="region of interest" description="Disordered" evidence="1">
    <location>
        <begin position="577"/>
        <end position="600"/>
    </location>
</feature>